<dbReference type="InterPro" id="IPR011335">
    <property type="entry name" value="Restrct_endonuc-II-like"/>
</dbReference>
<dbReference type="PANTHER" id="PTHR34039">
    <property type="entry name" value="UPF0102 PROTEIN YRAN"/>
    <property type="match status" value="1"/>
</dbReference>
<comment type="caution">
    <text evidence="3">The sequence shown here is derived from an EMBL/GenBank/DDBJ whole genome shotgun (WGS) entry which is preliminary data.</text>
</comment>
<accession>A0AA37SST5</accession>
<organism evidence="3 4">
    <name type="scientific">Portibacter lacus</name>
    <dbReference type="NCBI Taxonomy" id="1099794"/>
    <lineage>
        <taxon>Bacteria</taxon>
        <taxon>Pseudomonadati</taxon>
        <taxon>Bacteroidota</taxon>
        <taxon>Saprospiria</taxon>
        <taxon>Saprospirales</taxon>
        <taxon>Haliscomenobacteraceae</taxon>
        <taxon>Portibacter</taxon>
    </lineage>
</organism>
<dbReference type="Pfam" id="PF02021">
    <property type="entry name" value="UPF0102"/>
    <property type="match status" value="1"/>
</dbReference>
<sequence length="119" mass="13916">MASHNELGRQGEQMALDYLIANDYEVLETNYRYRKAEIDIIVRKDGVLIFVEVKTRSGLAYGPPESFVSEKKMELFMEAGYKFMDKINHDWEIRFDVISLLMGKNRLPQLKHLEDAFVP</sequence>
<evidence type="ECO:0000313" key="4">
    <source>
        <dbReference type="Proteomes" id="UP001156666"/>
    </source>
</evidence>
<dbReference type="CDD" id="cd20736">
    <property type="entry name" value="PoNe_Nuclease"/>
    <property type="match status" value="1"/>
</dbReference>
<dbReference type="AlphaFoldDB" id="A0AA37SST5"/>
<protein>
    <recommendedName>
        <fullName evidence="2">UPF0102 protein GCM10007940_37500</fullName>
    </recommendedName>
</protein>
<dbReference type="Proteomes" id="UP001156666">
    <property type="component" value="Unassembled WGS sequence"/>
</dbReference>
<proteinExistence type="inferred from homology"/>
<name>A0AA37SST5_9BACT</name>
<evidence type="ECO:0000256" key="2">
    <source>
        <dbReference type="HAMAP-Rule" id="MF_00048"/>
    </source>
</evidence>
<comment type="similarity">
    <text evidence="1 2">Belongs to the UPF0102 family.</text>
</comment>
<dbReference type="Gene3D" id="3.40.1350.10">
    <property type="match status" value="1"/>
</dbReference>
<dbReference type="EMBL" id="BSOH01000027">
    <property type="protein sequence ID" value="GLR19134.1"/>
    <property type="molecule type" value="Genomic_DNA"/>
</dbReference>
<dbReference type="HAMAP" id="MF_00048">
    <property type="entry name" value="UPF0102"/>
    <property type="match status" value="1"/>
</dbReference>
<evidence type="ECO:0000256" key="1">
    <source>
        <dbReference type="ARBA" id="ARBA00006738"/>
    </source>
</evidence>
<dbReference type="PANTHER" id="PTHR34039:SF1">
    <property type="entry name" value="UPF0102 PROTEIN YRAN"/>
    <property type="match status" value="1"/>
</dbReference>
<dbReference type="RefSeq" id="WP_235292209.1">
    <property type="nucleotide sequence ID" value="NZ_BSOH01000027.1"/>
</dbReference>
<dbReference type="GO" id="GO:0003676">
    <property type="term" value="F:nucleic acid binding"/>
    <property type="evidence" value="ECO:0007669"/>
    <property type="project" value="InterPro"/>
</dbReference>
<gene>
    <name evidence="3" type="ORF">GCM10007940_37500</name>
</gene>
<dbReference type="SUPFAM" id="SSF52980">
    <property type="entry name" value="Restriction endonuclease-like"/>
    <property type="match status" value="1"/>
</dbReference>
<reference evidence="3" key="1">
    <citation type="journal article" date="2014" name="Int. J. Syst. Evol. Microbiol.">
        <title>Complete genome sequence of Corynebacterium casei LMG S-19264T (=DSM 44701T), isolated from a smear-ripened cheese.</title>
        <authorList>
            <consortium name="US DOE Joint Genome Institute (JGI-PGF)"/>
            <person name="Walter F."/>
            <person name="Albersmeier A."/>
            <person name="Kalinowski J."/>
            <person name="Ruckert C."/>
        </authorList>
    </citation>
    <scope>NUCLEOTIDE SEQUENCE</scope>
    <source>
        <strain evidence="3">NBRC 108769</strain>
    </source>
</reference>
<dbReference type="InterPro" id="IPR011856">
    <property type="entry name" value="tRNA_endonuc-like_dom_sf"/>
</dbReference>
<dbReference type="InterPro" id="IPR003509">
    <property type="entry name" value="UPF0102_YraN-like"/>
</dbReference>
<reference evidence="3" key="2">
    <citation type="submission" date="2023-01" db="EMBL/GenBank/DDBJ databases">
        <title>Draft genome sequence of Portibacter lacus strain NBRC 108769.</title>
        <authorList>
            <person name="Sun Q."/>
            <person name="Mori K."/>
        </authorList>
    </citation>
    <scope>NUCLEOTIDE SEQUENCE</scope>
    <source>
        <strain evidence="3">NBRC 108769</strain>
    </source>
</reference>
<evidence type="ECO:0000313" key="3">
    <source>
        <dbReference type="EMBL" id="GLR19134.1"/>
    </source>
</evidence>
<keyword evidence="4" id="KW-1185">Reference proteome</keyword>